<sequence length="109" mass="11403">MPRPRPGLLLGRVSPSPPPCPPPSRCSDPRRAEQGAAGWRDPTELAGGQSRKDPVLVSPFPPSADGETGSQAAGGFLVAKAMIKILAFSSCLIIFPTTPCCLLGFFLCL</sequence>
<keyword evidence="2" id="KW-0472">Membrane</keyword>
<feature type="transmembrane region" description="Helical" evidence="2">
    <location>
        <begin position="85"/>
        <end position="107"/>
    </location>
</feature>
<accession>A0ABQ9WH56</accession>
<keyword evidence="4" id="KW-1185">Reference proteome</keyword>
<evidence type="ECO:0000256" key="2">
    <source>
        <dbReference type="SAM" id="Phobius"/>
    </source>
</evidence>
<dbReference type="EMBL" id="JASSZA010000001">
    <property type="protein sequence ID" value="KAK2120974.1"/>
    <property type="molecule type" value="Genomic_DNA"/>
</dbReference>
<keyword evidence="2" id="KW-1133">Transmembrane helix</keyword>
<feature type="compositionally biased region" description="Pro residues" evidence="1">
    <location>
        <begin position="15"/>
        <end position="24"/>
    </location>
</feature>
<reference evidence="3 4" key="1">
    <citation type="submission" date="2023-05" db="EMBL/GenBank/DDBJ databases">
        <title>B98-5 Cell Line De Novo Hybrid Assembly: An Optical Mapping Approach.</title>
        <authorList>
            <person name="Kananen K."/>
            <person name="Auerbach J.A."/>
            <person name="Kautto E."/>
            <person name="Blachly J.S."/>
        </authorList>
    </citation>
    <scope>NUCLEOTIDE SEQUENCE [LARGE SCALE GENOMIC DNA]</scope>
    <source>
        <strain evidence="3">B95-8</strain>
        <tissue evidence="3">Cell line</tissue>
    </source>
</reference>
<gene>
    <name evidence="3" type="ORF">P7K49_002360</name>
</gene>
<proteinExistence type="predicted"/>
<name>A0ABQ9WH56_SAGOE</name>
<comment type="caution">
    <text evidence="3">The sequence shown here is derived from an EMBL/GenBank/DDBJ whole genome shotgun (WGS) entry which is preliminary data.</text>
</comment>
<feature type="region of interest" description="Disordered" evidence="1">
    <location>
        <begin position="1"/>
        <end position="68"/>
    </location>
</feature>
<keyword evidence="2" id="KW-0812">Transmembrane</keyword>
<evidence type="ECO:0000313" key="4">
    <source>
        <dbReference type="Proteomes" id="UP001266305"/>
    </source>
</evidence>
<organism evidence="3 4">
    <name type="scientific">Saguinus oedipus</name>
    <name type="common">Cotton-top tamarin</name>
    <name type="synonym">Oedipomidas oedipus</name>
    <dbReference type="NCBI Taxonomy" id="9490"/>
    <lineage>
        <taxon>Eukaryota</taxon>
        <taxon>Metazoa</taxon>
        <taxon>Chordata</taxon>
        <taxon>Craniata</taxon>
        <taxon>Vertebrata</taxon>
        <taxon>Euteleostomi</taxon>
        <taxon>Mammalia</taxon>
        <taxon>Eutheria</taxon>
        <taxon>Euarchontoglires</taxon>
        <taxon>Primates</taxon>
        <taxon>Haplorrhini</taxon>
        <taxon>Platyrrhini</taxon>
        <taxon>Cebidae</taxon>
        <taxon>Callitrichinae</taxon>
        <taxon>Saguinus</taxon>
    </lineage>
</organism>
<dbReference type="Proteomes" id="UP001266305">
    <property type="component" value="Unassembled WGS sequence"/>
</dbReference>
<protein>
    <submittedName>
        <fullName evidence="3">Uncharacterized protein</fullName>
    </submittedName>
</protein>
<evidence type="ECO:0000256" key="1">
    <source>
        <dbReference type="SAM" id="MobiDB-lite"/>
    </source>
</evidence>
<evidence type="ECO:0000313" key="3">
    <source>
        <dbReference type="EMBL" id="KAK2120974.1"/>
    </source>
</evidence>